<dbReference type="Proteomes" id="UP000238071">
    <property type="component" value="Unassembled WGS sequence"/>
</dbReference>
<comment type="caution">
    <text evidence="1">The sequence shown here is derived from an EMBL/GenBank/DDBJ whole genome shotgun (WGS) entry which is preliminary data.</text>
</comment>
<reference evidence="1 2" key="1">
    <citation type="submission" date="2018-02" db="EMBL/GenBank/DDBJ databases">
        <title>Subsurface microbial communities from deep shales in Ohio and West Virginia, USA.</title>
        <authorList>
            <person name="Wrighton K."/>
        </authorList>
    </citation>
    <scope>NUCLEOTIDE SEQUENCE [LARGE SCALE GENOMIC DNA]</scope>
    <source>
        <strain evidence="1 2">OWC-G53F</strain>
    </source>
</reference>
<proteinExistence type="predicted"/>
<protein>
    <submittedName>
        <fullName evidence="1">Baseplate J-like protein</fullName>
    </submittedName>
</protein>
<evidence type="ECO:0000313" key="1">
    <source>
        <dbReference type="EMBL" id="PPK65984.1"/>
    </source>
</evidence>
<evidence type="ECO:0000313" key="2">
    <source>
        <dbReference type="Proteomes" id="UP000238071"/>
    </source>
</evidence>
<dbReference type="RefSeq" id="WP_104425092.1">
    <property type="nucleotide sequence ID" value="NZ_PTIY01000018.1"/>
</dbReference>
<accession>A0A2S6GL70</accession>
<name>A0A2S6GL70_9GAMM</name>
<gene>
    <name evidence="1" type="ORF">B0F88_11816</name>
</gene>
<organism evidence="1 2">
    <name type="scientific">Methylobacter tundripaludum</name>
    <dbReference type="NCBI Taxonomy" id="173365"/>
    <lineage>
        <taxon>Bacteria</taxon>
        <taxon>Pseudomonadati</taxon>
        <taxon>Pseudomonadota</taxon>
        <taxon>Gammaproteobacteria</taxon>
        <taxon>Methylococcales</taxon>
        <taxon>Methylococcaceae</taxon>
        <taxon>Methylobacter</taxon>
    </lineage>
</organism>
<sequence>MTEPVSPFASNRDGTSQIQRLLPALQADFVGIDERSLRDQLMLAHEFAKELRYFNDENVATGNWQALLNPEAKDGSDFAAWLEQIENFVKQPENYADERFYNLHRPHFVLYLTFLQLLKNTQWQLNQLTARHLDFYYRTVLNFKKKPPQADRVNVLIEPSSQVSKVLLPMGTLLAAGKDSQGKELVYRTESDLVVNHAKIARLSSVYVNKQIIGIREAREQYTGTKNDAVMEMLKVVLGDPLPGDALPIYPPKAVATFDLLTQLYTLVKFIGIDSGLFMEIGELRSLIQRKYSRGPAADGDWQTINRLLTEMGKIRSGDSSFTLPAKNDFRDFDSNIKAALGFSSTTDYFSTLTLAKNFTQLYEQRTNDDVKKFMFDNKLDVELFNEMMLIKVPIDNDWREINRLLERAGQRQRKQPEYQLPTTEPPNFDSNFTAALGAPAYPKIKGLPSIDSLDSFYQALCVIEEYFFMPLEDFLLLMDAATAANAANFLWAIVYDNCAKAYRKKVTATHKRQLNNLRSASESGQTEEDRILAFQSVMQLVLGVPATDNSDLLNRVKAYLPLATNLSLPEQEQADKEVKLLDFAAAGAELTAGDWESVVNTLEKAWRNRLPTPVAQKVTWLSLNARADTSTAKVSSSSDSSYWYTFGQRQALVDTEQSLPPVGNIGFAISSPMLCLAQGKRVLTLTLVFKQEQFNTEKINAALSKNPFLIELSSAKGWVTADSMNVKAGDYPVKPPAEALKSISWTLTFEKSAEPITALPDSDATYIKTSWPVLRLMLQPCWDDIGKRYVTDYPLFQDLSLEKALLDVSVEGLADFKLQNDDYTLTPSKPFEVFGSSPAIGARLNFGYSELMQKKLTGLNLNLQWMNVPAAKMDEYYANYGTVSVTSKTDAQGVKTNVTSFIPTIADNTVFKCKIGMVDQRLELPLDDSAALLPLFNKNDAKASTSLAIANIPVRIQANRAGYRYERLFAEANDDDVTHWPRYWFLELAGRDFQHSAYPGIASAKSVDLAAAIVNAKETPVNANDYKVNPPYTPKLKSLSIDYSAAIEINLAAMQSDDADQLYHLHPFGHAPIQIDSQSGGYSLLPAYHNEGELYIGLSGMHAPQTLSMLLQMAEGTANPDLAVAKVQWSVLSDNRWNSLDKGQLQADASDGLLQSGIVSLQLEAVKPSTLLPPDLFWLRVAISEGCDSVCDTIGVYSQAVAASFIDQNNSEDHLNQPLPANSLKGLVEPVAGIAGIKQPFTSFGAKPSELDSHFNTRVSERLRHKQRAVGLWDYERLVLEQFPELYKAKCIPAQSLENLGQVTVVVIPDVRNRLPFNPFTPKAPASLLNDIGDFLNTHAPMGAHIVVKNACYLPVKLRFAVRFQPDVDAGFYTQKLNEDVNHFLSPWAYEQGKDVVIGGRIYANAIIDFIERCAYVDYVEHFKMFLGAENGLDYQLIIKPPLTSSSEGYFVEAPRPDAVLIAAREHDIDLITDLNVDGQTFKGINYMKLELDFVVS</sequence>
<dbReference type="OrthoDB" id="9762853at2"/>
<dbReference type="EMBL" id="PTIY01000018">
    <property type="protein sequence ID" value="PPK65984.1"/>
    <property type="molecule type" value="Genomic_DNA"/>
</dbReference>
<keyword evidence="2" id="KW-1185">Reference proteome</keyword>